<gene>
    <name evidence="2" type="ORF">GALLR39Z86_50080</name>
</gene>
<organism evidence="2 3">
    <name type="scientific">Glycomyces algeriensis</name>
    <dbReference type="NCBI Taxonomy" id="256037"/>
    <lineage>
        <taxon>Bacteria</taxon>
        <taxon>Bacillati</taxon>
        <taxon>Actinomycetota</taxon>
        <taxon>Actinomycetes</taxon>
        <taxon>Glycomycetales</taxon>
        <taxon>Glycomycetaceae</taxon>
        <taxon>Glycomyces</taxon>
    </lineage>
</organism>
<dbReference type="Proteomes" id="UP001144313">
    <property type="component" value="Unassembled WGS sequence"/>
</dbReference>
<accession>A0A9W6GEH0</accession>
<evidence type="ECO:0000313" key="3">
    <source>
        <dbReference type="Proteomes" id="UP001144313"/>
    </source>
</evidence>
<dbReference type="EMBL" id="BSDT01000001">
    <property type="protein sequence ID" value="GLI45158.1"/>
    <property type="molecule type" value="Genomic_DNA"/>
</dbReference>
<evidence type="ECO:0000313" key="2">
    <source>
        <dbReference type="EMBL" id="GLI45158.1"/>
    </source>
</evidence>
<proteinExistence type="predicted"/>
<feature type="region of interest" description="Disordered" evidence="1">
    <location>
        <begin position="291"/>
        <end position="324"/>
    </location>
</feature>
<evidence type="ECO:0008006" key="4">
    <source>
        <dbReference type="Google" id="ProtNLM"/>
    </source>
</evidence>
<dbReference type="InterPro" id="IPR016136">
    <property type="entry name" value="DNA_helicase_N/primase_C"/>
</dbReference>
<name>A0A9W6GEH0_9ACTN</name>
<dbReference type="AlphaFoldDB" id="A0A9W6GEH0"/>
<protein>
    <recommendedName>
        <fullName evidence="4">DnaB helicase-like protein</fullName>
    </recommendedName>
</protein>
<comment type="caution">
    <text evidence="2">The sequence shown here is derived from an EMBL/GenBank/DDBJ whole genome shotgun (WGS) entry which is preliminary data.</text>
</comment>
<dbReference type="Gene3D" id="1.10.860.10">
    <property type="entry name" value="DNAb Helicase, Chain A"/>
    <property type="match status" value="1"/>
</dbReference>
<keyword evidence="3" id="KW-1185">Reference proteome</keyword>
<reference evidence="2" key="1">
    <citation type="submission" date="2022-12" db="EMBL/GenBank/DDBJ databases">
        <title>Reference genome sequencing for broad-spectrum identification of bacterial and archaeal isolates by mass spectrometry.</title>
        <authorList>
            <person name="Sekiguchi Y."/>
            <person name="Tourlousse D.M."/>
        </authorList>
    </citation>
    <scope>NUCLEOTIDE SEQUENCE</scope>
    <source>
        <strain evidence="2">LLR39Z86</strain>
    </source>
</reference>
<sequence length="324" mass="34939">MPTLITEAERRYLAAVLARPELAVDAIEARDISHPGYAAVYQVVKDLHREQPDLQGPDLTRAAAERLDAPGLDAERLERLRFDAPAETELPFYVSMVLDGSTQRDLAAYAASALASSEGQDADTPRLNARHADLYQSLLDTPWPDQAVAAIAPEAATRTGHEELLVAALMAYPEQAKTLVGIVPPEAVQDFRCRVAYEAVASAGWDGDFTTDISLVWQIAKAREIAVGLGDNPPNYIEPDAAFVARLACTETDQKTGIDTAKHLLAEDIKVSLAAGQRVPLSVERSISPSSIFHDANQIDPHAPPSPQQQQGPSHRQGSTGGQQ</sequence>
<dbReference type="RefSeq" id="WP_270118428.1">
    <property type="nucleotide sequence ID" value="NZ_BAAAOL010000001.1"/>
</dbReference>
<evidence type="ECO:0000256" key="1">
    <source>
        <dbReference type="SAM" id="MobiDB-lite"/>
    </source>
</evidence>
<feature type="compositionally biased region" description="Low complexity" evidence="1">
    <location>
        <begin position="308"/>
        <end position="318"/>
    </location>
</feature>